<dbReference type="EMBL" id="KY684085">
    <property type="protein sequence ID" value="ARF09473.1"/>
    <property type="molecule type" value="Genomic_DNA"/>
</dbReference>
<name>A0A1V0SCN1_9VIRU</name>
<reference evidence="7" key="1">
    <citation type="journal article" date="2017" name="Science">
        <title>Giant viruses with an expanded complement of translation system components.</title>
        <authorList>
            <person name="Schulz F."/>
            <person name="Yutin N."/>
            <person name="Ivanova N.N."/>
            <person name="Ortega D.R."/>
            <person name="Lee T.K."/>
            <person name="Vierheilig J."/>
            <person name="Daims H."/>
            <person name="Horn M."/>
            <person name="Wagner M."/>
            <person name="Jensen G.J."/>
            <person name="Kyrpides N.C."/>
            <person name="Koonin E.V."/>
            <person name="Woyke T."/>
        </authorList>
    </citation>
    <scope>NUCLEOTIDE SEQUENCE</scope>
    <source>
        <strain evidence="7">ILV1</strain>
    </source>
</reference>
<evidence type="ECO:0000256" key="1">
    <source>
        <dbReference type="ARBA" id="ARBA00022670"/>
    </source>
</evidence>
<dbReference type="SMART" id="SM00382">
    <property type="entry name" value="AAA"/>
    <property type="match status" value="1"/>
</dbReference>
<keyword evidence="1 7" id="KW-0645">Protease</keyword>
<dbReference type="InterPro" id="IPR014721">
    <property type="entry name" value="Ribsml_uS5_D2-typ_fold_subgr"/>
</dbReference>
<dbReference type="InterPro" id="IPR003959">
    <property type="entry name" value="ATPase_AAA_core"/>
</dbReference>
<dbReference type="GO" id="GO:0004252">
    <property type="term" value="F:serine-type endopeptidase activity"/>
    <property type="evidence" value="ECO:0007669"/>
    <property type="project" value="InterPro"/>
</dbReference>
<evidence type="ECO:0000256" key="4">
    <source>
        <dbReference type="ARBA" id="ARBA00022825"/>
    </source>
</evidence>
<feature type="domain" description="Lon proteolytic" evidence="6">
    <location>
        <begin position="753"/>
        <end position="946"/>
    </location>
</feature>
<evidence type="ECO:0000259" key="6">
    <source>
        <dbReference type="PROSITE" id="PS51786"/>
    </source>
</evidence>
<dbReference type="SUPFAM" id="SSF54211">
    <property type="entry name" value="Ribosomal protein S5 domain 2-like"/>
    <property type="match status" value="1"/>
</dbReference>
<dbReference type="InterPro" id="IPR054594">
    <property type="entry name" value="Lon_lid"/>
</dbReference>
<dbReference type="InterPro" id="IPR027065">
    <property type="entry name" value="Lon_Prtase"/>
</dbReference>
<dbReference type="InterPro" id="IPR020568">
    <property type="entry name" value="Ribosomal_Su5_D2-typ_SF"/>
</dbReference>
<dbReference type="GO" id="GO:0004176">
    <property type="term" value="F:ATP-dependent peptidase activity"/>
    <property type="evidence" value="ECO:0007669"/>
    <property type="project" value="InterPro"/>
</dbReference>
<keyword evidence="3" id="KW-0378">Hydrolase</keyword>
<protein>
    <submittedName>
        <fullName evidence="7">ATP-dependent Lon protease</fullName>
    </submittedName>
</protein>
<dbReference type="PROSITE" id="PS51786">
    <property type="entry name" value="LON_PROTEOLYTIC"/>
    <property type="match status" value="1"/>
</dbReference>
<dbReference type="Gene3D" id="1.10.8.60">
    <property type="match status" value="1"/>
</dbReference>
<dbReference type="InterPro" id="IPR008269">
    <property type="entry name" value="Lon_proteolytic"/>
</dbReference>
<evidence type="ECO:0000256" key="5">
    <source>
        <dbReference type="ARBA" id="ARBA00022840"/>
    </source>
</evidence>
<dbReference type="GO" id="GO:0030163">
    <property type="term" value="P:protein catabolic process"/>
    <property type="evidence" value="ECO:0007669"/>
    <property type="project" value="InterPro"/>
</dbReference>
<accession>A0A1V0SCN1</accession>
<keyword evidence="5" id="KW-0067">ATP-binding</keyword>
<dbReference type="Pfam" id="PF22667">
    <property type="entry name" value="Lon_lid"/>
    <property type="match status" value="1"/>
</dbReference>
<dbReference type="InterPro" id="IPR003593">
    <property type="entry name" value="AAA+_ATPase"/>
</dbReference>
<dbReference type="InterPro" id="IPR027417">
    <property type="entry name" value="P-loop_NTPase"/>
</dbReference>
<keyword evidence="4" id="KW-0720">Serine protease</keyword>
<dbReference type="Pfam" id="PF05362">
    <property type="entry name" value="Lon_C"/>
    <property type="match status" value="1"/>
</dbReference>
<dbReference type="Pfam" id="PF00004">
    <property type="entry name" value="AAA"/>
    <property type="match status" value="1"/>
</dbReference>
<dbReference type="PANTHER" id="PTHR10046">
    <property type="entry name" value="ATP DEPENDENT LON PROTEASE FAMILY MEMBER"/>
    <property type="match status" value="1"/>
</dbReference>
<evidence type="ECO:0000313" key="7">
    <source>
        <dbReference type="EMBL" id="ARF09473.1"/>
    </source>
</evidence>
<dbReference type="Gene3D" id="3.40.50.300">
    <property type="entry name" value="P-loop containing nucleotide triphosphate hydrolases"/>
    <property type="match status" value="1"/>
</dbReference>
<dbReference type="SUPFAM" id="SSF52540">
    <property type="entry name" value="P-loop containing nucleoside triphosphate hydrolases"/>
    <property type="match status" value="1"/>
</dbReference>
<dbReference type="PRINTS" id="PR00830">
    <property type="entry name" value="ENDOLAPTASE"/>
</dbReference>
<evidence type="ECO:0000256" key="2">
    <source>
        <dbReference type="ARBA" id="ARBA00022741"/>
    </source>
</evidence>
<organism evidence="7">
    <name type="scientific">Indivirus ILV1</name>
    <dbReference type="NCBI Taxonomy" id="1977633"/>
    <lineage>
        <taxon>Viruses</taxon>
        <taxon>Varidnaviria</taxon>
        <taxon>Bamfordvirae</taxon>
        <taxon>Nucleocytoviricota</taxon>
        <taxon>Megaviricetes</taxon>
        <taxon>Imitervirales</taxon>
        <taxon>Mimiviridae</taxon>
        <taxon>Klosneuvirinae</taxon>
        <taxon>Indivirus</taxon>
    </lineage>
</organism>
<dbReference type="GO" id="GO:0006508">
    <property type="term" value="P:proteolysis"/>
    <property type="evidence" value="ECO:0007669"/>
    <property type="project" value="UniProtKB-KW"/>
</dbReference>
<evidence type="ECO:0000256" key="3">
    <source>
        <dbReference type="ARBA" id="ARBA00022801"/>
    </source>
</evidence>
<dbReference type="GO" id="GO:0005524">
    <property type="term" value="F:ATP binding"/>
    <property type="evidence" value="ECO:0007669"/>
    <property type="project" value="UniProtKB-KW"/>
</dbReference>
<dbReference type="Gene3D" id="3.30.230.10">
    <property type="match status" value="1"/>
</dbReference>
<sequence length="953" mass="108878">MGEIAKDIKINNLIEEYARYSDYLFHFQKHIEKCYISYIIDVKKRNSYLKIINDMIRQLNTIYNQRMVSICENDDTMTNLIELDKYATLTNTKEVQDLINIHKLIGVNGYVDQFENIKNIIINKLSSVIGFPSIKIALSILIGFRYKYIFDSETNNKLTFFNKVFTPLKYKTNEIKVNNIIIEKISNSDEVDFYILENYCNIYIDNIILTGFFSNDSLNLLIRTSQLCNNDIYQKKKDIENYVLTRNEINTKFVKSYMRNVSICDIITLDENSFNNKIMDDYQKYNSYVKLSFINLMKEFVKNDNNPKSCISNMFTMIKLLLIGSDESINIAGLLFGITKEKKIESEFSISDIIYNNLSYLSQIKLRKTTFSIKSEIDRIKSISTDDIDLKKQIIVKNNMPDSVKKLSFEKIEEMKSANNNEYYKQLLYVKTLLNFPWPSSDDDTYFIDVGKGKDKGKQFLESITNKLNNKVYGHNECKSAIKELIGKWICNPASSGSAVGLAGPPGVGKTLIAKEIGNALGIPFVQITLGGQNDGELLHGHGYTYSGSQPGMIVKKMVEAGSARCIMYFDELDKACKKYDNNEIYNILIHITDPNTNTEFQDRFFQEVKFPLNKVLFIFSYNDSSLIDNILMDRINEIEVKPFKPTDKKVIVHKFLINEMCELVGFEKDSILIDDDVIDFIVEHYTNEPGVRDLKRKLEKIFLKLNIDRIYNTNLFEKINQVSKENPIKLTKEIVENYLGKNNSLITKIHNEPLVGVINGLYATDRGHGGILPIQVYDNYTAGDECKFTLKLTGNQKKIMQESVIAAFTTAINNINNEIRDEYIKKHPGGLHIHCPGSAATPKDGPSAGIVFAISFISRILNKKIKNDVAATGEIELTGKISKIGGLQYKLPGAKKAGVRLVLVSSENEDDINDLKKEYPDLFDDTFKVILIKNVRDALEHALVDYDSSQIS</sequence>
<dbReference type="GO" id="GO:0016887">
    <property type="term" value="F:ATP hydrolysis activity"/>
    <property type="evidence" value="ECO:0007669"/>
    <property type="project" value="InterPro"/>
</dbReference>
<gene>
    <name evidence="7" type="ORF">Indivirus_1_96</name>
</gene>
<proteinExistence type="predicted"/>
<keyword evidence="2" id="KW-0547">Nucleotide-binding</keyword>